<dbReference type="SUPFAM" id="SSF56801">
    <property type="entry name" value="Acetyl-CoA synthetase-like"/>
    <property type="match status" value="1"/>
</dbReference>
<evidence type="ECO:0000313" key="8">
    <source>
        <dbReference type="EMBL" id="QXI26655.1"/>
    </source>
</evidence>
<dbReference type="Pfam" id="PF00501">
    <property type="entry name" value="AMP-binding"/>
    <property type="match status" value="1"/>
</dbReference>
<evidence type="ECO:0000259" key="5">
    <source>
        <dbReference type="Pfam" id="PF00501"/>
    </source>
</evidence>
<feature type="domain" description="Acetyl-coenzyme A synthetase N-terminal" evidence="7">
    <location>
        <begin position="36"/>
        <end position="91"/>
    </location>
</feature>
<dbReference type="InterPro" id="IPR000873">
    <property type="entry name" value="AMP-dep_synth/lig_dom"/>
</dbReference>
<evidence type="ECO:0000256" key="1">
    <source>
        <dbReference type="ARBA" id="ARBA00006432"/>
    </source>
</evidence>
<reference evidence="8 9" key="2">
    <citation type="journal article" date="2021" name="Microorganisms">
        <title>The Ever-Expanding Pseudomonas Genus: Description of 43 New Species and Partition of the Pseudomonas putida Group.</title>
        <authorList>
            <person name="Girard L."/>
            <person name="Lood C."/>
            <person name="Hofte M."/>
            <person name="Vandamme P."/>
            <person name="Rokni-Zadeh H."/>
            <person name="van Noort V."/>
            <person name="Lavigne R."/>
            <person name="De Mot R."/>
        </authorList>
    </citation>
    <scope>NUCLEOTIDE SEQUENCE [LARGE SCALE GENOMIC DNA]</scope>
    <source>
        <strain evidence="8 9">RW8P3</strain>
    </source>
</reference>
<dbReference type="PANTHER" id="PTHR42921">
    <property type="entry name" value="ACETOACETYL-COA SYNTHETASE"/>
    <property type="match status" value="1"/>
</dbReference>
<dbReference type="PANTHER" id="PTHR42921:SF1">
    <property type="entry name" value="ACETOACETYL-COA SYNTHETASE"/>
    <property type="match status" value="1"/>
</dbReference>
<proteinExistence type="inferred from homology"/>
<dbReference type="InterPro" id="IPR032387">
    <property type="entry name" value="ACAS_N"/>
</dbReference>
<gene>
    <name evidence="8" type="ORF">HU752_022355</name>
</gene>
<dbReference type="Proteomes" id="UP000634530">
    <property type="component" value="Chromosome"/>
</dbReference>
<evidence type="ECO:0000256" key="2">
    <source>
        <dbReference type="ARBA" id="ARBA00022598"/>
    </source>
</evidence>
<sequence length="651" mass="72353">MSEVLWRPSAERIEKTRIEAFRRFVNHRHDLQIADYPALHQFSIERREDFWQAIVDFFEVAFHHPASSVLVEAPQMPSARWFPEATLNFAEHLLRRRDDQLAVVAVSEDGHRETLTHAELAAHVAGLQQRLRDAGVGVGDRVAACMPNTWQTLVGMLATTSLGATWSCCSPDFGTQGVIDRFGQIEPKVLIACAGYRYAGKALDQGTKLNEILDHLPSLQQLLVVPYAHPQARAEDFRTQARVSLWQDFYQPGGEPYFVPVPFAQPLYILYSSGTTGVPKCIIHSTGGVLLQHLKEHGLHVDLGPDDCLFYYTTCGWMMWNWLVSALAVGATVVLYDGSPFHPGPQRLLDLIDSEGISVFGTSPKYLAALEQAGLSPRQTHRLDRLKTLLCTGSPLSPHSYDYVYREIKAELCLSSMSGGTDIVSCFVSGNPVLPVIRGQMQCKSLGMAVEVWDENGQPLHGEKGELVCTRHFPAMPVGLWNDPRQEKLKASYFSLFPGVWAQGDYAEELAGGGLMIHGRSDAVLNPGGVRIGTAEIYRQVEKVEAVVESLAIGQQWQNDVRVVLFVRLQEGLALDEALQQQIRQVIRDNTTPRHVPAKIVAVTDIPRTLSGKIVELAVRNVVHGLPVKNTDALANPEALEQFRDRPELRD</sequence>
<dbReference type="GO" id="GO:0030729">
    <property type="term" value="F:acetoacetate-CoA ligase activity"/>
    <property type="evidence" value="ECO:0007669"/>
    <property type="project" value="UniProtKB-EC"/>
</dbReference>
<dbReference type="EC" id="6.2.1.16" evidence="8"/>
<reference evidence="8 9" key="1">
    <citation type="journal article" date="2020" name="Microorganisms">
        <title>Reliable Identification of Environmental Pseudomonas Isolates Using the rpoD Gene.</title>
        <authorList>
            <consortium name="The Broad Institute Genome Sequencing Platform"/>
            <person name="Girard L."/>
            <person name="Lood C."/>
            <person name="Rokni-Zadeh H."/>
            <person name="van Noort V."/>
            <person name="Lavigne R."/>
            <person name="De Mot R."/>
        </authorList>
    </citation>
    <scope>NUCLEOTIDE SEQUENCE [LARGE SCALE GENOMIC DNA]</scope>
    <source>
        <strain evidence="8 9">RW8P3</strain>
    </source>
</reference>
<dbReference type="KEGG" id="pvw:HU752_022355"/>
<dbReference type="InterPro" id="IPR020845">
    <property type="entry name" value="AMP-binding_CS"/>
</dbReference>
<protein>
    <submittedName>
        <fullName evidence="8">Acetoacetate--CoA ligase</fullName>
        <ecNumber evidence="8">6.2.1.16</ecNumber>
    </submittedName>
</protein>
<dbReference type="Gene3D" id="3.30.300.30">
    <property type="match status" value="1"/>
</dbReference>
<keyword evidence="9" id="KW-1185">Reference proteome</keyword>
<evidence type="ECO:0000259" key="7">
    <source>
        <dbReference type="Pfam" id="PF16177"/>
    </source>
</evidence>
<dbReference type="GO" id="GO:0005524">
    <property type="term" value="F:ATP binding"/>
    <property type="evidence" value="ECO:0007669"/>
    <property type="project" value="UniProtKB-KW"/>
</dbReference>
<evidence type="ECO:0000256" key="4">
    <source>
        <dbReference type="ARBA" id="ARBA00022840"/>
    </source>
</evidence>
<name>A0A9E6TR69_9PSED</name>
<feature type="domain" description="AMP-dependent synthetase/ligase" evidence="5">
    <location>
        <begin position="95"/>
        <end position="470"/>
    </location>
</feature>
<dbReference type="Gene3D" id="3.40.50.12780">
    <property type="entry name" value="N-terminal domain of ligase-like"/>
    <property type="match status" value="1"/>
</dbReference>
<dbReference type="InterPro" id="IPR025110">
    <property type="entry name" value="AMP-bd_C"/>
</dbReference>
<dbReference type="Pfam" id="PF16177">
    <property type="entry name" value="ACAS_N"/>
    <property type="match status" value="1"/>
</dbReference>
<dbReference type="NCBIfam" id="NF002937">
    <property type="entry name" value="PRK03584.1"/>
    <property type="match status" value="1"/>
</dbReference>
<dbReference type="InterPro" id="IPR042099">
    <property type="entry name" value="ANL_N_sf"/>
</dbReference>
<keyword evidence="2 8" id="KW-0436">Ligase</keyword>
<dbReference type="InterPro" id="IPR045851">
    <property type="entry name" value="AMP-bd_C_sf"/>
</dbReference>
<comment type="similarity">
    <text evidence="1">Belongs to the ATP-dependent AMP-binding enzyme family.</text>
</comment>
<feature type="domain" description="AMP-binding enzyme C-terminal" evidence="6">
    <location>
        <begin position="543"/>
        <end position="613"/>
    </location>
</feature>
<accession>A0A9E6TR69</accession>
<dbReference type="AlphaFoldDB" id="A0A9E6TR69"/>
<organism evidence="8 9">
    <name type="scientific">Pseudomonas vanderleydeniana</name>
    <dbReference type="NCBI Taxonomy" id="2745495"/>
    <lineage>
        <taxon>Bacteria</taxon>
        <taxon>Pseudomonadati</taxon>
        <taxon>Pseudomonadota</taxon>
        <taxon>Gammaproteobacteria</taxon>
        <taxon>Pseudomonadales</taxon>
        <taxon>Pseudomonadaceae</taxon>
        <taxon>Pseudomonas</taxon>
    </lineage>
</organism>
<keyword evidence="4" id="KW-0067">ATP-binding</keyword>
<dbReference type="NCBIfam" id="TIGR01217">
    <property type="entry name" value="ac_ac_CoA_syn"/>
    <property type="match status" value="1"/>
</dbReference>
<evidence type="ECO:0000259" key="6">
    <source>
        <dbReference type="Pfam" id="PF13193"/>
    </source>
</evidence>
<keyword evidence="3" id="KW-0547">Nucleotide-binding</keyword>
<dbReference type="GO" id="GO:0006629">
    <property type="term" value="P:lipid metabolic process"/>
    <property type="evidence" value="ECO:0007669"/>
    <property type="project" value="InterPro"/>
</dbReference>
<evidence type="ECO:0000313" key="9">
    <source>
        <dbReference type="Proteomes" id="UP000634530"/>
    </source>
</evidence>
<dbReference type="CDD" id="cd05943">
    <property type="entry name" value="AACS"/>
    <property type="match status" value="1"/>
</dbReference>
<evidence type="ECO:0000256" key="3">
    <source>
        <dbReference type="ARBA" id="ARBA00022741"/>
    </source>
</evidence>
<dbReference type="RefSeq" id="WP_186675248.1">
    <property type="nucleotide sequence ID" value="NZ_CP077093.1"/>
</dbReference>
<dbReference type="EMBL" id="CP077093">
    <property type="protein sequence ID" value="QXI26655.1"/>
    <property type="molecule type" value="Genomic_DNA"/>
</dbReference>
<dbReference type="InterPro" id="IPR005914">
    <property type="entry name" value="Acac_CoA_synth"/>
</dbReference>
<dbReference type="PROSITE" id="PS00455">
    <property type="entry name" value="AMP_BINDING"/>
    <property type="match status" value="1"/>
</dbReference>
<dbReference type="Pfam" id="PF13193">
    <property type="entry name" value="AMP-binding_C"/>
    <property type="match status" value="1"/>
</dbReference>